<name>F7ZHY7_ROSLO</name>
<dbReference type="SMART" id="SM00382">
    <property type="entry name" value="AAA"/>
    <property type="match status" value="1"/>
</dbReference>
<dbReference type="Proteomes" id="UP000001353">
    <property type="component" value="Chromosome"/>
</dbReference>
<dbReference type="InterPro" id="IPR017911">
    <property type="entry name" value="MacB-like_ATP-bd"/>
</dbReference>
<dbReference type="AlphaFoldDB" id="F7ZHY7"/>
<dbReference type="InterPro" id="IPR027417">
    <property type="entry name" value="P-loop_NTPase"/>
</dbReference>
<dbReference type="HOGENOM" id="CLU_000604_1_22_5"/>
<dbReference type="InterPro" id="IPR003439">
    <property type="entry name" value="ABC_transporter-like_ATP-bd"/>
</dbReference>
<comment type="similarity">
    <text evidence="1">Belongs to the ABC transporter superfamily.</text>
</comment>
<evidence type="ECO:0000313" key="7">
    <source>
        <dbReference type="Proteomes" id="UP000001353"/>
    </source>
</evidence>
<keyword evidence="4 6" id="KW-0067">ATP-binding</keyword>
<dbReference type="PANTHER" id="PTHR42798">
    <property type="entry name" value="LIPOPROTEIN-RELEASING SYSTEM ATP-BINDING PROTEIN LOLD"/>
    <property type="match status" value="1"/>
</dbReference>
<feature type="domain" description="ABC transporter" evidence="5">
    <location>
        <begin position="8"/>
        <end position="233"/>
    </location>
</feature>
<proteinExistence type="inferred from homology"/>
<evidence type="ECO:0000256" key="2">
    <source>
        <dbReference type="ARBA" id="ARBA00022448"/>
    </source>
</evidence>
<dbReference type="KEGG" id="rli:RLO149_c029810"/>
<evidence type="ECO:0000256" key="4">
    <source>
        <dbReference type="ARBA" id="ARBA00022840"/>
    </source>
</evidence>
<dbReference type="EMBL" id="CP002623">
    <property type="protein sequence ID" value="AEI94937.1"/>
    <property type="molecule type" value="Genomic_DNA"/>
</dbReference>
<gene>
    <name evidence="6" type="ordered locus">RLO149_c029810</name>
</gene>
<keyword evidence="3" id="KW-0547">Nucleotide-binding</keyword>
<reference evidence="6 7" key="1">
    <citation type="journal article" date="2011" name="BMC Genomics">
        <title>Comparative genome analysis and genome-guided physiological analysis of Roseobacter litoralis.</title>
        <authorList>
            <person name="Kalhoefer D."/>
            <person name="Thole S."/>
            <person name="Voget S."/>
            <person name="Lehmann R."/>
            <person name="Liesegang H."/>
            <person name="Wollher A."/>
            <person name="Daniel R."/>
            <person name="Simon M."/>
            <person name="Brinkhoff T."/>
        </authorList>
    </citation>
    <scope>NUCLEOTIDE SEQUENCE [LARGE SCALE GENOMIC DNA]</scope>
    <source>
        <strain evidence="7">ATCC 49566 / DSM 6996 / JCM 21268 / NBRC 15278 / OCh 149</strain>
    </source>
</reference>
<evidence type="ECO:0000313" key="6">
    <source>
        <dbReference type="EMBL" id="AEI94937.1"/>
    </source>
</evidence>
<organism evidence="6 7">
    <name type="scientific">Roseobacter litoralis (strain ATCC 49566 / DSM 6996 / JCM 21268 / NBRC 15278 / OCh 149)</name>
    <dbReference type="NCBI Taxonomy" id="391595"/>
    <lineage>
        <taxon>Bacteria</taxon>
        <taxon>Pseudomonadati</taxon>
        <taxon>Pseudomonadota</taxon>
        <taxon>Alphaproteobacteria</taxon>
        <taxon>Rhodobacterales</taxon>
        <taxon>Roseobacteraceae</taxon>
        <taxon>Roseobacter</taxon>
    </lineage>
</organism>
<dbReference type="eggNOG" id="COG1136">
    <property type="taxonomic scope" value="Bacteria"/>
</dbReference>
<accession>F7ZHY7</accession>
<sequence>MADPTPILNLQKARYHWPGREAFGLIVPELHLNAGETTLLLGASGSGKSTLLSLICGTVSAQSGTVSVAGTDISALSEGQRDRFRAEHIGLIFQQFNLLPYASVRDNILLPLQFAPRRRARVNAPHDEAKRLCLELDLPKEVMLKRAGTLSVGQQQRVAAARALIGAPPLILADEPTSALDAATQATFLRLLFAQSKRNGTAILMVSHDARLAKQFDHVIEMSDIASTLAEPV</sequence>
<dbReference type="GO" id="GO:0016887">
    <property type="term" value="F:ATP hydrolysis activity"/>
    <property type="evidence" value="ECO:0007669"/>
    <property type="project" value="InterPro"/>
</dbReference>
<dbReference type="InterPro" id="IPR003593">
    <property type="entry name" value="AAA+_ATPase"/>
</dbReference>
<dbReference type="PANTHER" id="PTHR42798:SF7">
    <property type="entry name" value="ALPHA-D-RIBOSE 1-METHYLPHOSPHONATE 5-TRIPHOSPHATE SYNTHASE SUBUNIT PHNL"/>
    <property type="match status" value="1"/>
</dbReference>
<dbReference type="SUPFAM" id="SSF52540">
    <property type="entry name" value="P-loop containing nucleoside triphosphate hydrolases"/>
    <property type="match status" value="1"/>
</dbReference>
<dbReference type="GO" id="GO:0005524">
    <property type="term" value="F:ATP binding"/>
    <property type="evidence" value="ECO:0007669"/>
    <property type="project" value="UniProtKB-KW"/>
</dbReference>
<keyword evidence="7" id="KW-1185">Reference proteome</keyword>
<evidence type="ECO:0000256" key="1">
    <source>
        <dbReference type="ARBA" id="ARBA00005417"/>
    </source>
</evidence>
<dbReference type="STRING" id="391595.RLO149_c029810"/>
<keyword evidence="2" id="KW-0813">Transport</keyword>
<evidence type="ECO:0000256" key="3">
    <source>
        <dbReference type="ARBA" id="ARBA00022741"/>
    </source>
</evidence>
<dbReference type="PROSITE" id="PS50893">
    <property type="entry name" value="ABC_TRANSPORTER_2"/>
    <property type="match status" value="1"/>
</dbReference>
<dbReference type="CDD" id="cd03255">
    <property type="entry name" value="ABC_MJ0796_LolCDE_FtsE"/>
    <property type="match status" value="1"/>
</dbReference>
<dbReference type="RefSeq" id="WP_013962848.1">
    <property type="nucleotide sequence ID" value="NC_015730.1"/>
</dbReference>
<dbReference type="Gene3D" id="3.40.50.300">
    <property type="entry name" value="P-loop containing nucleotide triphosphate hydrolases"/>
    <property type="match status" value="1"/>
</dbReference>
<dbReference type="Pfam" id="PF00005">
    <property type="entry name" value="ABC_tran"/>
    <property type="match status" value="1"/>
</dbReference>
<protein>
    <submittedName>
        <fullName evidence="6">ABC transporter ATP-binding protein</fullName>
    </submittedName>
</protein>
<dbReference type="OrthoDB" id="9787227at2"/>
<evidence type="ECO:0000259" key="5">
    <source>
        <dbReference type="PROSITE" id="PS50893"/>
    </source>
</evidence>